<feature type="domain" description="Amine oxidase" evidence="7">
    <location>
        <begin position="44"/>
        <end position="515"/>
    </location>
</feature>
<evidence type="ECO:0000256" key="1">
    <source>
        <dbReference type="ARBA" id="ARBA00004814"/>
    </source>
</evidence>
<evidence type="ECO:0000256" key="3">
    <source>
        <dbReference type="ARBA" id="ARBA00012535"/>
    </source>
</evidence>
<proteinExistence type="inferred from homology"/>
<organism evidence="8 9">
    <name type="scientific">Caulobacter ginsengisoli</name>
    <dbReference type="NCBI Taxonomy" id="400775"/>
    <lineage>
        <taxon>Bacteria</taxon>
        <taxon>Pseudomonadati</taxon>
        <taxon>Pseudomonadota</taxon>
        <taxon>Alphaproteobacteria</taxon>
        <taxon>Caulobacterales</taxon>
        <taxon>Caulobacteraceae</taxon>
        <taxon>Caulobacter</taxon>
    </lineage>
</organism>
<keyword evidence="9" id="KW-1185">Reference proteome</keyword>
<evidence type="ECO:0000256" key="4">
    <source>
        <dbReference type="ARBA" id="ARBA00017871"/>
    </source>
</evidence>
<accession>A0ABU0IY24</accession>
<evidence type="ECO:0000259" key="7">
    <source>
        <dbReference type="Pfam" id="PF01593"/>
    </source>
</evidence>
<dbReference type="EC" id="1.13.12.3" evidence="3"/>
<dbReference type="EMBL" id="JAUSVS010000010">
    <property type="protein sequence ID" value="MDQ0466231.1"/>
    <property type="molecule type" value="Genomic_DNA"/>
</dbReference>
<dbReference type="InterPro" id="IPR036188">
    <property type="entry name" value="FAD/NAD-bd_sf"/>
</dbReference>
<comment type="pathway">
    <text evidence="1">Plant hormone metabolism; auxin biosynthesis.</text>
</comment>
<dbReference type="SUPFAM" id="SSF54373">
    <property type="entry name" value="FAD-linked reductases, C-terminal domain"/>
    <property type="match status" value="1"/>
</dbReference>
<evidence type="ECO:0000256" key="5">
    <source>
        <dbReference type="ARBA" id="ARBA00023070"/>
    </source>
</evidence>
<evidence type="ECO:0000313" key="8">
    <source>
        <dbReference type="EMBL" id="MDQ0466231.1"/>
    </source>
</evidence>
<dbReference type="PRINTS" id="PR00419">
    <property type="entry name" value="ADXRDTASE"/>
</dbReference>
<evidence type="ECO:0000313" key="9">
    <source>
        <dbReference type="Proteomes" id="UP001228905"/>
    </source>
</evidence>
<comment type="caution">
    <text evidence="8">The sequence shown here is derived from an EMBL/GenBank/DDBJ whole genome shotgun (WGS) entry which is preliminary data.</text>
</comment>
<comment type="similarity">
    <text evidence="2">Belongs to the tryptophan 2-monooxygenase family.</text>
</comment>
<dbReference type="Proteomes" id="UP001228905">
    <property type="component" value="Unassembled WGS sequence"/>
</dbReference>
<dbReference type="SUPFAM" id="SSF51905">
    <property type="entry name" value="FAD/NAD(P)-binding domain"/>
    <property type="match status" value="1"/>
</dbReference>
<dbReference type="Gene3D" id="3.50.50.60">
    <property type="entry name" value="FAD/NAD(P)-binding domain"/>
    <property type="match status" value="1"/>
</dbReference>
<dbReference type="Gene3D" id="1.10.405.10">
    <property type="entry name" value="Guanine Nucleotide Dissociation Inhibitor, domain 1"/>
    <property type="match status" value="1"/>
</dbReference>
<gene>
    <name evidence="8" type="ORF">QO010_004024</name>
</gene>
<dbReference type="PANTHER" id="PTHR10742">
    <property type="entry name" value="FLAVIN MONOAMINE OXIDASE"/>
    <property type="match status" value="1"/>
</dbReference>
<comment type="catalytic activity">
    <reaction evidence="6">
        <text>L-tryptophan + O2 = indole-3-acetamide + CO2 + H2O</text>
        <dbReference type="Rhea" id="RHEA:16165"/>
        <dbReference type="ChEBI" id="CHEBI:15377"/>
        <dbReference type="ChEBI" id="CHEBI:15379"/>
        <dbReference type="ChEBI" id="CHEBI:16031"/>
        <dbReference type="ChEBI" id="CHEBI:16526"/>
        <dbReference type="ChEBI" id="CHEBI:57912"/>
        <dbReference type="EC" id="1.13.12.3"/>
    </reaction>
</comment>
<dbReference type="RefSeq" id="WP_307352177.1">
    <property type="nucleotide sequence ID" value="NZ_JAUSVS010000010.1"/>
</dbReference>
<protein>
    <recommendedName>
        <fullName evidence="4">Tryptophan 2-monooxygenase</fullName>
        <ecNumber evidence="3">1.13.12.3</ecNumber>
    </recommendedName>
</protein>
<dbReference type="PANTHER" id="PTHR10742:SF342">
    <property type="entry name" value="AMINE OXIDASE"/>
    <property type="match status" value="1"/>
</dbReference>
<keyword evidence="5" id="KW-0073">Auxin biosynthesis</keyword>
<dbReference type="InterPro" id="IPR002937">
    <property type="entry name" value="Amino_oxidase"/>
</dbReference>
<dbReference type="InterPro" id="IPR050281">
    <property type="entry name" value="Flavin_monoamine_oxidase"/>
</dbReference>
<sequence length="534" mass="59124">MTNLTNSLHEAPFSLDAAFAFPRDIGSHDVPGARKKICIVGGGVAGLVGAYELEKLGHTVTIYEASDRTGGRIRTHRFPDGTYGELGAMRLPANHACTLHYIRELDLKTRPFVNHNPNAFYLIRGERVKIRHFPVVTSRFDVLPNEQRDPLRVFEDTMKVAMASLTTPDKWEMFGSNLKSERTREYDEISLRQYLRMVGLSEEAVEYIGHCTGMIQYERASFLETLIDYFGLFRVDQLEIIGGMDLLVSRLVSEISGKIHLGTLVRRIEIDDKGVFVYSSSQGNPQKERFDYVLCTAPAAPTARIQFSPPLPWTKARALNGLSYASAAKTLVHAKRRFWELDDEIFGGGSFSDLPFQQCWYPSDNAAVASEDYRAGYTGSEAEEESISHAPRLWKGKSSAVSRSPGVLTASYAWETNARRLASLPTNEREMDVLQGIEALHPGRVNLIDDIVHIAWDDGGSPGGGAFAYFAPGEHYRYQAALTDPHPAVSPRVFFAGEHISVAHAWIQGAIQTALIGVKGILSAAPPSSSLENM</sequence>
<dbReference type="Pfam" id="PF01593">
    <property type="entry name" value="Amino_oxidase"/>
    <property type="match status" value="1"/>
</dbReference>
<name>A0ABU0IY24_9CAUL</name>
<evidence type="ECO:0000256" key="2">
    <source>
        <dbReference type="ARBA" id="ARBA00005833"/>
    </source>
</evidence>
<evidence type="ECO:0000256" key="6">
    <source>
        <dbReference type="ARBA" id="ARBA00047321"/>
    </source>
</evidence>
<dbReference type="Gene3D" id="3.90.660.10">
    <property type="match status" value="1"/>
</dbReference>
<reference evidence="8 9" key="1">
    <citation type="submission" date="2023-07" db="EMBL/GenBank/DDBJ databases">
        <title>Genomic Encyclopedia of Type Strains, Phase IV (KMG-IV): sequencing the most valuable type-strain genomes for metagenomic binning, comparative biology and taxonomic classification.</title>
        <authorList>
            <person name="Goeker M."/>
        </authorList>
    </citation>
    <scope>NUCLEOTIDE SEQUENCE [LARGE SCALE GENOMIC DNA]</scope>
    <source>
        <strain evidence="8 9">DSM 18695</strain>
    </source>
</reference>